<name>A0A250XIR2_9CHLO</name>
<proteinExistence type="inferred from homology"/>
<dbReference type="Gene3D" id="3.40.50.1820">
    <property type="entry name" value="alpha/beta hydrolase"/>
    <property type="match status" value="1"/>
</dbReference>
<evidence type="ECO:0000256" key="2">
    <source>
        <dbReference type="ARBA" id="ARBA00022679"/>
    </source>
</evidence>
<dbReference type="Pfam" id="PF12697">
    <property type="entry name" value="Abhydrolase_6"/>
    <property type="match status" value="1"/>
</dbReference>
<keyword evidence="3" id="KW-0012">Acyltransferase</keyword>
<comment type="similarity">
    <text evidence="1">Belongs to the diacylglycerol acyltransferase family.</text>
</comment>
<dbReference type="PANTHER" id="PTHR22753">
    <property type="entry name" value="TRANSMEMBRANE PROTEIN 68"/>
    <property type="match status" value="1"/>
</dbReference>
<reference evidence="6 7" key="1">
    <citation type="submission" date="2017-08" db="EMBL/GenBank/DDBJ databases">
        <title>Acidophilic green algal genome provides insights into adaptation to an acidic environment.</title>
        <authorList>
            <person name="Hirooka S."/>
            <person name="Hirose Y."/>
            <person name="Kanesaki Y."/>
            <person name="Higuchi S."/>
            <person name="Fujiwara T."/>
            <person name="Onuma R."/>
            <person name="Era A."/>
            <person name="Ohbayashi R."/>
            <person name="Uzuka A."/>
            <person name="Nozaki H."/>
            <person name="Yoshikawa H."/>
            <person name="Miyagishima S.Y."/>
        </authorList>
    </citation>
    <scope>NUCLEOTIDE SEQUENCE [LARGE SCALE GENOMIC DNA]</scope>
    <source>
        <strain evidence="6 7">NIES-2499</strain>
    </source>
</reference>
<keyword evidence="7" id="KW-1185">Reference proteome</keyword>
<feature type="domain" description="AB hydrolase-1" evidence="5">
    <location>
        <begin position="154"/>
        <end position="390"/>
    </location>
</feature>
<organism evidence="6 7">
    <name type="scientific">Chlamydomonas eustigma</name>
    <dbReference type="NCBI Taxonomy" id="1157962"/>
    <lineage>
        <taxon>Eukaryota</taxon>
        <taxon>Viridiplantae</taxon>
        <taxon>Chlorophyta</taxon>
        <taxon>core chlorophytes</taxon>
        <taxon>Chlorophyceae</taxon>
        <taxon>CS clade</taxon>
        <taxon>Chlamydomonadales</taxon>
        <taxon>Chlamydomonadaceae</taxon>
        <taxon>Chlamydomonas</taxon>
    </lineage>
</organism>
<dbReference type="EMBL" id="BEGY01000086">
    <property type="protein sequence ID" value="GAX82792.1"/>
    <property type="molecule type" value="Genomic_DNA"/>
</dbReference>
<feature type="region of interest" description="Disordered" evidence="4">
    <location>
        <begin position="50"/>
        <end position="73"/>
    </location>
</feature>
<dbReference type="AlphaFoldDB" id="A0A250XIR2"/>
<evidence type="ECO:0000256" key="3">
    <source>
        <dbReference type="ARBA" id="ARBA00023315"/>
    </source>
</evidence>
<dbReference type="InterPro" id="IPR000073">
    <property type="entry name" value="AB_hydrolase_1"/>
</dbReference>
<sequence length="766" mass="85006">MSLSKLKISGPLHKAPRSHHFPFIHGLSSNVNTFCDLRCCAAKASRVAVESDEPSTTEEPSHASASSFSNVSPRPAPVDALGNVPGIQIIYRVPQPEVDDESSRAAVDFSNSKPFMLRLPNLDGACSMNVSSMSSLSKSCELFSLHIEREYSGSFQELVEYIKAFLESQLQESPPERPIYLLGEGFGAVVAIAVALDCRHLVHRLLLVNPSTSYLKSPISRVAPLISEIPREFYAAAPFALAPALIANSDPLKLLEDIIFRRNKQQSMNGNANSFNKPGVSSAAGVQQGSYTSEAADALSATLEQLRSISRSLPTPESLRHRLDMLETGVSLVERRLGYVEQRTMILVGGRDRVLPSQEEGSRLAKMMQRAFVKLLPSSGHALLSESNVDIVQLMEEEGFFIGRRQFTSPLGTTAKARRSINMFGTAGPLELPTNQEVYRTGQNWTSTLRHLCSPVFWSTLPDGTIVEGLDGIPDDMRPLLFVGNHQLYAQDMNIMVEEVLLKKGLLMRGLAHPTLFSMPSSQSPNSDDATSSTNSVSSSPNSSGPEEEDQQEALSSGLRNLYRTYGAVEVSGQSFFRLLQQKEAVLLYPGGVREAFKRRHEKYELFWPQRSEFIRMAARFNTTVVPISTIGFEDSIQLVLDSNEILENPFFGPTIKKVSAFTPNARNGVSNDPDNDHSFLPPLIAPQVPARMYFLFGKPVQITKDLYNDREGSQKVYDHIRKQVEDGIGLLLRSREQDPFKEFLPRYFYENPPFGEKRRAPSTKL</sequence>
<comment type="caution">
    <text evidence="6">The sequence shown here is derived from an EMBL/GenBank/DDBJ whole genome shotgun (WGS) entry which is preliminary data.</text>
</comment>
<dbReference type="InterPro" id="IPR007130">
    <property type="entry name" value="DAGAT"/>
</dbReference>
<evidence type="ECO:0000256" key="1">
    <source>
        <dbReference type="ARBA" id="ARBA00005420"/>
    </source>
</evidence>
<gene>
    <name evidence="6" type="ORF">CEUSTIGMA_g10218.t1</name>
</gene>
<evidence type="ECO:0000259" key="5">
    <source>
        <dbReference type="Pfam" id="PF12697"/>
    </source>
</evidence>
<dbReference type="Pfam" id="PF03982">
    <property type="entry name" value="DAGAT"/>
    <property type="match status" value="1"/>
</dbReference>
<evidence type="ECO:0000313" key="7">
    <source>
        <dbReference type="Proteomes" id="UP000232323"/>
    </source>
</evidence>
<dbReference type="GO" id="GO:0004144">
    <property type="term" value="F:diacylglycerol O-acyltransferase activity"/>
    <property type="evidence" value="ECO:0007669"/>
    <property type="project" value="UniProtKB-ARBA"/>
</dbReference>
<dbReference type="InterPro" id="IPR029058">
    <property type="entry name" value="AB_hydrolase_fold"/>
</dbReference>
<dbReference type="GO" id="GO:0016020">
    <property type="term" value="C:membrane"/>
    <property type="evidence" value="ECO:0007669"/>
    <property type="project" value="TreeGrafter"/>
</dbReference>
<evidence type="ECO:0000313" key="6">
    <source>
        <dbReference type="EMBL" id="GAX82792.1"/>
    </source>
</evidence>
<evidence type="ECO:0000256" key="4">
    <source>
        <dbReference type="SAM" id="MobiDB-lite"/>
    </source>
</evidence>
<dbReference type="OrthoDB" id="44277at2759"/>
<accession>A0A250XIR2</accession>
<dbReference type="STRING" id="1157962.A0A250XIR2"/>
<feature type="region of interest" description="Disordered" evidence="4">
    <location>
        <begin position="518"/>
        <end position="556"/>
    </location>
</feature>
<keyword evidence="2" id="KW-0808">Transferase</keyword>
<feature type="compositionally biased region" description="Low complexity" evidence="4">
    <location>
        <begin position="524"/>
        <end position="545"/>
    </location>
</feature>
<dbReference type="SUPFAM" id="SSF53474">
    <property type="entry name" value="alpha/beta-Hydrolases"/>
    <property type="match status" value="1"/>
</dbReference>
<feature type="compositionally biased region" description="Low complexity" evidence="4">
    <location>
        <begin position="62"/>
        <end position="72"/>
    </location>
</feature>
<dbReference type="PANTHER" id="PTHR22753:SF14">
    <property type="entry name" value="MONOACYLGLYCEROL_DIACYLGLYCEROL O-ACYLTRANSFERASE"/>
    <property type="match status" value="1"/>
</dbReference>
<protein>
    <recommendedName>
        <fullName evidence="5">AB hydrolase-1 domain-containing protein</fullName>
    </recommendedName>
</protein>
<dbReference type="Proteomes" id="UP000232323">
    <property type="component" value="Unassembled WGS sequence"/>
</dbReference>